<feature type="region of interest" description="Disordered" evidence="1">
    <location>
        <begin position="427"/>
        <end position="482"/>
    </location>
</feature>
<feature type="compositionally biased region" description="Low complexity" evidence="1">
    <location>
        <begin position="91"/>
        <end position="108"/>
    </location>
</feature>
<evidence type="ECO:0000256" key="1">
    <source>
        <dbReference type="SAM" id="MobiDB-lite"/>
    </source>
</evidence>
<evidence type="ECO:0000313" key="3">
    <source>
        <dbReference type="EMBL" id="OKP12931.1"/>
    </source>
</evidence>
<feature type="domain" description="PSP1 C-terminal" evidence="2">
    <location>
        <begin position="624"/>
        <end position="709"/>
    </location>
</feature>
<dbReference type="OrthoDB" id="243127at2759"/>
<feature type="region of interest" description="Disordered" evidence="1">
    <location>
        <begin position="1"/>
        <end position="171"/>
    </location>
</feature>
<evidence type="ECO:0000313" key="4">
    <source>
        <dbReference type="Proteomes" id="UP000186955"/>
    </source>
</evidence>
<accession>A0A1Q5UKC5</accession>
<dbReference type="PANTHER" id="PTHR43830">
    <property type="entry name" value="PROTEIN PSP1"/>
    <property type="match status" value="1"/>
</dbReference>
<evidence type="ECO:0000259" key="2">
    <source>
        <dbReference type="PROSITE" id="PS51411"/>
    </source>
</evidence>
<dbReference type="AlphaFoldDB" id="A0A1Q5UKC5"/>
<protein>
    <recommendedName>
        <fullName evidence="2">PSP1 C-terminal domain-containing protein</fullName>
    </recommendedName>
</protein>
<feature type="compositionally biased region" description="Polar residues" evidence="1">
    <location>
        <begin position="453"/>
        <end position="472"/>
    </location>
</feature>
<comment type="caution">
    <text evidence="3">The sequence shown here is derived from an EMBL/GenBank/DDBJ whole genome shotgun (WGS) entry which is preliminary data.</text>
</comment>
<dbReference type="EMBL" id="MNBE01000166">
    <property type="protein sequence ID" value="OKP12931.1"/>
    <property type="molecule type" value="Genomic_DNA"/>
</dbReference>
<dbReference type="Pfam" id="PF04468">
    <property type="entry name" value="PSP1"/>
    <property type="match status" value="1"/>
</dbReference>
<reference evidence="3 4" key="1">
    <citation type="submission" date="2016-10" db="EMBL/GenBank/DDBJ databases">
        <title>Genome sequence of the ascomycete fungus Penicillium subrubescens.</title>
        <authorList>
            <person name="De Vries R.P."/>
            <person name="Peng M."/>
            <person name="Dilokpimol A."/>
            <person name="Hilden K."/>
            <person name="Makela M.R."/>
            <person name="Grigoriev I."/>
            <person name="Riley R."/>
            <person name="Granchi Z."/>
        </authorList>
    </citation>
    <scope>NUCLEOTIDE SEQUENCE [LARGE SCALE GENOMIC DNA]</scope>
    <source>
        <strain evidence="3 4">CBS 132785</strain>
    </source>
</reference>
<dbReference type="STRING" id="1316194.A0A1Q5UKC5"/>
<dbReference type="GO" id="GO:0005737">
    <property type="term" value="C:cytoplasm"/>
    <property type="evidence" value="ECO:0007669"/>
    <property type="project" value="TreeGrafter"/>
</dbReference>
<dbReference type="PANTHER" id="PTHR43830:SF3">
    <property type="entry name" value="PROTEIN PSP1"/>
    <property type="match status" value="1"/>
</dbReference>
<proteinExistence type="predicted"/>
<feature type="compositionally biased region" description="Polar residues" evidence="1">
    <location>
        <begin position="428"/>
        <end position="439"/>
    </location>
</feature>
<feature type="region of interest" description="Disordered" evidence="1">
    <location>
        <begin position="228"/>
        <end position="261"/>
    </location>
</feature>
<organism evidence="3 4">
    <name type="scientific">Penicillium subrubescens</name>
    <dbReference type="NCBI Taxonomy" id="1316194"/>
    <lineage>
        <taxon>Eukaryota</taxon>
        <taxon>Fungi</taxon>
        <taxon>Dikarya</taxon>
        <taxon>Ascomycota</taxon>
        <taxon>Pezizomycotina</taxon>
        <taxon>Eurotiomycetes</taxon>
        <taxon>Eurotiomycetidae</taxon>
        <taxon>Eurotiales</taxon>
        <taxon>Aspergillaceae</taxon>
        <taxon>Penicillium</taxon>
    </lineage>
</organism>
<sequence length="844" mass="91501">MAALNKHNPIMQSSTPPVSGATASARLERSHPGVRRSTPDSDALASSDDDGDHIPLSHTITAPATKPVRRTSWLNEIPLSAQRKHSLPGGPLTSAPSNPASPSSEQAPWSSNTTSPGLSGSFNWNQAGGSSFPWGTGIWNSDSRKEPPSRLSEIVPSPTMTTPVPASGPLGEETLSPITRTISGESAIPFSIPLHPTPKTYRSQSYSVGQMDPEYLGMMANKPATGTQYAPGRARAPGQLSSGQPRASRPSVLGELGHDPAMLGRVREDEDGDESLNGSDGDTNYSASQARTIEQLARENAILRQQAAAGQMDSRFRDRASSSASIVSGIHPTHRIREAVPEEDLAVEDLGELRDIQGYNVRGGTRRRFSEHSSNLEQQFSSFATPLENRALENVRKAHWQTSLGFTGAADMPQSRRHSFADIPMRHSSISSVDSQATATPRAALGDRDDGYSTISDYSNPSMQQQSYYSREQTLRGDGSSGIPASLNQYAMSGAYGRQPAGLSHGHQNQLLYIVTFKCHRADVFYIQEDTGLQVKAGDLVIVEADRGTDLGTVQHANISLQKARELKQQYAEEHYKWLMMFSRQGQLEGSTAGSTGLTARSATGGMGPHAHGVQETATEIKPKLIKRLAQNHEILTLRDKEGNEAKAKRVCQQKVAEHRLNMEILDAEFQMDWKKLTFYYFADSYINFNSLVTDLFKIYKTRIWMSAINPASFVTPPTAGLQGSPTAMGGALYGQDADRRHQHDARPYPGAREDVGREGMANPVGMLRSAYPDTYPAFSQTSRQTDVPATDPFGPYSPGGFGTLDQGFPDYHVGGVGSNSAARMVPGQGEWVGRFQGLSLNSS</sequence>
<dbReference type="PROSITE" id="PS51411">
    <property type="entry name" value="PSP1_C"/>
    <property type="match status" value="1"/>
</dbReference>
<dbReference type="Proteomes" id="UP000186955">
    <property type="component" value="Unassembled WGS sequence"/>
</dbReference>
<gene>
    <name evidence="3" type="ORF">PENSUB_1374</name>
</gene>
<feature type="compositionally biased region" description="Polar residues" evidence="1">
    <location>
        <begin position="109"/>
        <end position="129"/>
    </location>
</feature>
<keyword evidence="4" id="KW-1185">Reference proteome</keyword>
<dbReference type="InterPro" id="IPR047767">
    <property type="entry name" value="PSP1-like"/>
</dbReference>
<name>A0A1Q5UKC5_9EURO</name>
<dbReference type="InterPro" id="IPR007557">
    <property type="entry name" value="PSP1_C"/>
</dbReference>